<comment type="caution">
    <text evidence="6">The sequence shown here is derived from an EMBL/GenBank/DDBJ whole genome shotgun (WGS) entry which is preliminary data.</text>
</comment>
<sequence>MLLAIGAPAPAQAAEVRGAEKKVKLGVFRGTSPGQVRAFGHWLDRDVQYVVDFSSRTTWNEIADPEHMLRTWQGQGYRMVYGVAMLPTRQSSSIRAGARGEYNHHYRRLAENLVAHGQGNAVIRLGWEFNLSSWKWHPRNSRDFKAYWRHVVRTMRSVPGAQNLKFDWNVNNGGKTDSRRFYPGNKYVDFIGVDVYDISWPHYPYPKNCGKTCRNNRQAAAWKLIRDQKYGLKFWSRFARSKNKPLTFPEWGAWRRFEDRKGGADNPYFISRMHAFIDDPKNRVAYHAYFDFDTAQGHHELRTLPNAGRRYRQLFGG</sequence>
<evidence type="ECO:0000313" key="7">
    <source>
        <dbReference type="Proteomes" id="UP001138997"/>
    </source>
</evidence>
<dbReference type="InterPro" id="IPR022790">
    <property type="entry name" value="GH26_dom"/>
</dbReference>
<organism evidence="6 7">
    <name type="scientific">Kineosporia babensis</name>
    <dbReference type="NCBI Taxonomy" id="499548"/>
    <lineage>
        <taxon>Bacteria</taxon>
        <taxon>Bacillati</taxon>
        <taxon>Actinomycetota</taxon>
        <taxon>Actinomycetes</taxon>
        <taxon>Kineosporiales</taxon>
        <taxon>Kineosporiaceae</taxon>
        <taxon>Kineosporia</taxon>
    </lineage>
</organism>
<protein>
    <recommendedName>
        <fullName evidence="5">GH26 domain-containing protein</fullName>
    </recommendedName>
</protein>
<feature type="active site" description="Proton donor" evidence="4">
    <location>
        <position position="128"/>
    </location>
</feature>
<dbReference type="EMBL" id="JAJOMB010000002">
    <property type="protein sequence ID" value="MCD5310204.1"/>
    <property type="molecule type" value="Genomic_DNA"/>
</dbReference>
<dbReference type="InterPro" id="IPR017853">
    <property type="entry name" value="GH"/>
</dbReference>
<feature type="active site" description="Nucleophile" evidence="4">
    <location>
        <position position="250"/>
    </location>
</feature>
<accession>A0A9X1NAJ8</accession>
<evidence type="ECO:0000313" key="6">
    <source>
        <dbReference type="EMBL" id="MCD5310204.1"/>
    </source>
</evidence>
<gene>
    <name evidence="6" type="ORF">LR394_04800</name>
</gene>
<dbReference type="PANTHER" id="PTHR40079">
    <property type="entry name" value="MANNAN ENDO-1,4-BETA-MANNOSIDASE E-RELATED"/>
    <property type="match status" value="1"/>
</dbReference>
<dbReference type="Proteomes" id="UP001138997">
    <property type="component" value="Unassembled WGS sequence"/>
</dbReference>
<dbReference type="RefSeq" id="WP_231439131.1">
    <property type="nucleotide sequence ID" value="NZ_JAJOMB010000002.1"/>
</dbReference>
<comment type="similarity">
    <text evidence="1 4">Belongs to the glycosyl hydrolase 26 family.</text>
</comment>
<dbReference type="Pfam" id="PF02156">
    <property type="entry name" value="Glyco_hydro_26"/>
    <property type="match status" value="1"/>
</dbReference>
<evidence type="ECO:0000256" key="2">
    <source>
        <dbReference type="ARBA" id="ARBA00022801"/>
    </source>
</evidence>
<dbReference type="SUPFAM" id="SSF51445">
    <property type="entry name" value="(Trans)glycosidases"/>
    <property type="match status" value="1"/>
</dbReference>
<dbReference type="InterPro" id="IPR000805">
    <property type="entry name" value="Glyco_hydro_26"/>
</dbReference>
<dbReference type="AlphaFoldDB" id="A0A9X1NAJ8"/>
<keyword evidence="2 4" id="KW-0378">Hydrolase</keyword>
<evidence type="ECO:0000256" key="3">
    <source>
        <dbReference type="ARBA" id="ARBA00023295"/>
    </source>
</evidence>
<keyword evidence="3 4" id="KW-0326">Glycosidase</keyword>
<feature type="domain" description="GH26" evidence="5">
    <location>
        <begin position="1"/>
        <end position="305"/>
    </location>
</feature>
<dbReference type="PANTHER" id="PTHR40079:SF4">
    <property type="entry name" value="GH26 DOMAIN-CONTAINING PROTEIN-RELATED"/>
    <property type="match status" value="1"/>
</dbReference>
<name>A0A9X1NAJ8_9ACTN</name>
<reference evidence="6" key="1">
    <citation type="submission" date="2021-11" db="EMBL/GenBank/DDBJ databases">
        <title>Streptomyces corallinus and Kineosporia corallina sp. nov., two new coral-derived marine actinobacteria.</title>
        <authorList>
            <person name="Buangrab K."/>
            <person name="Sutthacheep M."/>
            <person name="Yeemin T."/>
            <person name="Harunari E."/>
            <person name="Igarashi Y."/>
            <person name="Sripreechasak P."/>
            <person name="Kanchanasin P."/>
            <person name="Tanasupawat S."/>
            <person name="Phongsopitanun W."/>
        </authorList>
    </citation>
    <scope>NUCLEOTIDE SEQUENCE</scope>
    <source>
        <strain evidence="6">JCM 31032</strain>
    </source>
</reference>
<dbReference type="PROSITE" id="PS51764">
    <property type="entry name" value="GH26"/>
    <property type="match status" value="1"/>
</dbReference>
<evidence type="ECO:0000256" key="1">
    <source>
        <dbReference type="ARBA" id="ARBA00007754"/>
    </source>
</evidence>
<evidence type="ECO:0000256" key="4">
    <source>
        <dbReference type="PROSITE-ProRule" id="PRU01100"/>
    </source>
</evidence>
<evidence type="ECO:0000259" key="5">
    <source>
        <dbReference type="PROSITE" id="PS51764"/>
    </source>
</evidence>
<dbReference type="Gene3D" id="3.20.20.80">
    <property type="entry name" value="Glycosidases"/>
    <property type="match status" value="1"/>
</dbReference>
<dbReference type="GO" id="GO:0016985">
    <property type="term" value="F:mannan endo-1,4-beta-mannosidase activity"/>
    <property type="evidence" value="ECO:0007669"/>
    <property type="project" value="InterPro"/>
</dbReference>
<dbReference type="GO" id="GO:0006080">
    <property type="term" value="P:substituted mannan metabolic process"/>
    <property type="evidence" value="ECO:0007669"/>
    <property type="project" value="InterPro"/>
</dbReference>
<keyword evidence="7" id="KW-1185">Reference proteome</keyword>
<proteinExistence type="inferred from homology"/>